<accession>A0AA40K693</accession>
<reference evidence="1" key="1">
    <citation type="submission" date="2023-06" db="EMBL/GenBank/DDBJ databases">
        <title>Genome-scale phylogeny and comparative genomics of the fungal order Sordariales.</title>
        <authorList>
            <consortium name="Lawrence Berkeley National Laboratory"/>
            <person name="Hensen N."/>
            <person name="Bonometti L."/>
            <person name="Westerberg I."/>
            <person name="Brannstrom I.O."/>
            <person name="Guillou S."/>
            <person name="Cros-Aarteil S."/>
            <person name="Calhoun S."/>
            <person name="Haridas S."/>
            <person name="Kuo A."/>
            <person name="Mondo S."/>
            <person name="Pangilinan J."/>
            <person name="Riley R."/>
            <person name="Labutti K."/>
            <person name="Andreopoulos B."/>
            <person name="Lipzen A."/>
            <person name="Chen C."/>
            <person name="Yanf M."/>
            <person name="Daum C."/>
            <person name="Ng V."/>
            <person name="Clum A."/>
            <person name="Steindorff A."/>
            <person name="Ohm R."/>
            <person name="Martin F."/>
            <person name="Silar P."/>
            <person name="Natvig D."/>
            <person name="Lalanne C."/>
            <person name="Gautier V."/>
            <person name="Ament-Velasquez S.L."/>
            <person name="Kruys A."/>
            <person name="Hutchinson M.I."/>
            <person name="Powell A.J."/>
            <person name="Barry K."/>
            <person name="Miller A.N."/>
            <person name="Grigoriev I.V."/>
            <person name="Debuchy R."/>
            <person name="Gladieux P."/>
            <person name="Thoren M.H."/>
            <person name="Johannesson H."/>
        </authorList>
    </citation>
    <scope>NUCLEOTIDE SEQUENCE</scope>
    <source>
        <strain evidence="1">CBS 540.89</strain>
    </source>
</reference>
<dbReference type="AlphaFoldDB" id="A0AA40K693"/>
<dbReference type="Proteomes" id="UP001172159">
    <property type="component" value="Unassembled WGS sequence"/>
</dbReference>
<sequence length="219" mass="24440">MCLFSWRAPEFAFYGSAPLDMADETPYFFDLSHLGVLICHPGSYDAPFYLLELWVFTSKICEGPTLMVHGNIGPLSFSRLSCLGKLVPFLPFAGSNLASAGFAFGSGSFACLGGPDRSECVFCAWDFMVSYFFTYHLRQKLVFWGGRCPISFPFAGLIGKKSFGHTGYKTRNLGWHSDILGTFLHFAHLFRGDRGEDEVLHKTARRGKTHASSITPRNY</sequence>
<evidence type="ECO:0000313" key="1">
    <source>
        <dbReference type="EMBL" id="KAK0747553.1"/>
    </source>
</evidence>
<name>A0AA40K693_9PEZI</name>
<dbReference type="EMBL" id="JAUKTV010000001">
    <property type="protein sequence ID" value="KAK0747553.1"/>
    <property type="molecule type" value="Genomic_DNA"/>
</dbReference>
<protein>
    <submittedName>
        <fullName evidence="1">Uncharacterized protein</fullName>
    </submittedName>
</protein>
<evidence type="ECO:0000313" key="2">
    <source>
        <dbReference type="Proteomes" id="UP001172159"/>
    </source>
</evidence>
<comment type="caution">
    <text evidence="1">The sequence shown here is derived from an EMBL/GenBank/DDBJ whole genome shotgun (WGS) entry which is preliminary data.</text>
</comment>
<proteinExistence type="predicted"/>
<organism evidence="1 2">
    <name type="scientific">Apiosordaria backusii</name>
    <dbReference type="NCBI Taxonomy" id="314023"/>
    <lineage>
        <taxon>Eukaryota</taxon>
        <taxon>Fungi</taxon>
        <taxon>Dikarya</taxon>
        <taxon>Ascomycota</taxon>
        <taxon>Pezizomycotina</taxon>
        <taxon>Sordariomycetes</taxon>
        <taxon>Sordariomycetidae</taxon>
        <taxon>Sordariales</taxon>
        <taxon>Lasiosphaeriaceae</taxon>
        <taxon>Apiosordaria</taxon>
    </lineage>
</organism>
<keyword evidence="2" id="KW-1185">Reference proteome</keyword>
<gene>
    <name evidence="1" type="ORF">B0T21DRAFT_6567</name>
</gene>